<evidence type="ECO:0000256" key="5">
    <source>
        <dbReference type="ARBA" id="ARBA00022914"/>
    </source>
</evidence>
<keyword evidence="7" id="KW-0238">DNA-binding</keyword>
<accession>A0A1D8K7R8</accession>
<keyword evidence="13" id="KW-1185">Reference proteome</keyword>
<evidence type="ECO:0000256" key="4">
    <source>
        <dbReference type="ARBA" id="ARBA00022723"/>
    </source>
</evidence>
<evidence type="ECO:0000256" key="2">
    <source>
        <dbReference type="ARBA" id="ARBA00022466"/>
    </source>
</evidence>
<dbReference type="Gene3D" id="1.10.1660.10">
    <property type="match status" value="1"/>
</dbReference>
<dbReference type="InterPro" id="IPR009061">
    <property type="entry name" value="DNA-bd_dom_put_sf"/>
</dbReference>
<keyword evidence="6" id="KW-0805">Transcription regulation</keyword>
<evidence type="ECO:0000256" key="1">
    <source>
        <dbReference type="ARBA" id="ARBA00017146"/>
    </source>
</evidence>
<dbReference type="CDD" id="cd04783">
    <property type="entry name" value="HTH_MerR1"/>
    <property type="match status" value="1"/>
</dbReference>
<dbReference type="PROSITE" id="PS00552">
    <property type="entry name" value="HTH_MERR_1"/>
    <property type="match status" value="1"/>
</dbReference>
<sequence>MEPIATALTIGQLAAGVGVNVETIRFYQRRGLLREPPRPPGGIRHYSAEDVARVKFIKSAQRMGFSLDEIHHLLRLDEGMQCDAAAELAAQHLNDVRTRLQDLHRIEATLAKLLEQCRQGDEKVACPLIAALHEDEVGAPY</sequence>
<keyword evidence="5" id="KW-0476">Mercury</keyword>
<evidence type="ECO:0000256" key="6">
    <source>
        <dbReference type="ARBA" id="ARBA00023015"/>
    </source>
</evidence>
<evidence type="ECO:0000256" key="10">
    <source>
        <dbReference type="ARBA" id="ARBA00024874"/>
    </source>
</evidence>
<proteinExistence type="predicted"/>
<dbReference type="EMBL" id="CP017448">
    <property type="protein sequence ID" value="AOV16986.1"/>
    <property type="molecule type" value="Genomic_DNA"/>
</dbReference>
<dbReference type="Proteomes" id="UP000095342">
    <property type="component" value="Chromosome"/>
</dbReference>
<evidence type="ECO:0000313" key="12">
    <source>
        <dbReference type="EMBL" id="AOV16986.1"/>
    </source>
</evidence>
<reference evidence="12 13" key="1">
    <citation type="submission" date="2016-09" db="EMBL/GenBank/DDBJ databases">
        <title>Acidihalobacter prosperus V6 (DSM14174).</title>
        <authorList>
            <person name="Khaleque H.N."/>
            <person name="Ramsay J.P."/>
            <person name="Murphy R.J.T."/>
            <person name="Kaksonen A.H."/>
            <person name="Boxall N.J."/>
            <person name="Watkin E.L.J."/>
        </authorList>
    </citation>
    <scope>NUCLEOTIDE SEQUENCE [LARGE SCALE GENOMIC DNA]</scope>
    <source>
        <strain evidence="12 13">V6</strain>
    </source>
</reference>
<keyword evidence="3" id="KW-0678">Repressor</keyword>
<dbReference type="SMART" id="SM00422">
    <property type="entry name" value="HTH_MERR"/>
    <property type="match status" value="1"/>
</dbReference>
<dbReference type="GO" id="GO:0003700">
    <property type="term" value="F:DNA-binding transcription factor activity"/>
    <property type="evidence" value="ECO:0007669"/>
    <property type="project" value="InterPro"/>
</dbReference>
<evidence type="ECO:0000256" key="9">
    <source>
        <dbReference type="ARBA" id="ARBA00023163"/>
    </source>
</evidence>
<keyword evidence="2" id="KW-0475">Mercuric resistance</keyword>
<dbReference type="PANTHER" id="PTHR30204">
    <property type="entry name" value="REDOX-CYCLING DRUG-SENSING TRANSCRIPTIONAL ACTIVATOR SOXR"/>
    <property type="match status" value="1"/>
</dbReference>
<dbReference type="NCBIfam" id="TIGR02051">
    <property type="entry name" value="MerR"/>
    <property type="match status" value="1"/>
</dbReference>
<dbReference type="GO" id="GO:0045340">
    <property type="term" value="F:mercury ion binding"/>
    <property type="evidence" value="ECO:0007669"/>
    <property type="project" value="InterPro"/>
</dbReference>
<dbReference type="Pfam" id="PF13411">
    <property type="entry name" value="MerR_1"/>
    <property type="match status" value="1"/>
</dbReference>
<dbReference type="PRINTS" id="PR00040">
    <property type="entry name" value="HTHMERR"/>
</dbReference>
<dbReference type="InterPro" id="IPR000551">
    <property type="entry name" value="MerR-type_HTH_dom"/>
</dbReference>
<feature type="domain" description="HTH merR-type" evidence="11">
    <location>
        <begin position="7"/>
        <end position="76"/>
    </location>
</feature>
<evidence type="ECO:0000256" key="7">
    <source>
        <dbReference type="ARBA" id="ARBA00023125"/>
    </source>
</evidence>
<protein>
    <recommendedName>
        <fullName evidence="1">Mercuric resistance operon regulatory protein</fullName>
    </recommendedName>
</protein>
<dbReference type="RefSeq" id="WP_070072566.1">
    <property type="nucleotide sequence ID" value="NZ_CP017448.1"/>
</dbReference>
<keyword evidence="8" id="KW-0010">Activator</keyword>
<evidence type="ECO:0000259" key="11">
    <source>
        <dbReference type="PROSITE" id="PS50937"/>
    </source>
</evidence>
<dbReference type="GO" id="GO:0046689">
    <property type="term" value="P:response to mercury ion"/>
    <property type="evidence" value="ECO:0007669"/>
    <property type="project" value="UniProtKB-KW"/>
</dbReference>
<dbReference type="PROSITE" id="PS50937">
    <property type="entry name" value="HTH_MERR_2"/>
    <property type="match status" value="1"/>
</dbReference>
<comment type="function">
    <text evidence="10">Mediates the mercuric-dependent induction of mercury resistance operon. In the absence of mercury MerR represses transcription by binding tightly to the mer operator region; when mercury is present the dimeric complex binds a single ion and becomes a potent transcriptional activator, while remaining bound to the mer site.</text>
</comment>
<dbReference type="SUPFAM" id="SSF46955">
    <property type="entry name" value="Putative DNA-binding domain"/>
    <property type="match status" value="1"/>
</dbReference>
<organism evidence="12 13">
    <name type="scientific">Acidihalobacter aeolianus</name>
    <dbReference type="NCBI Taxonomy" id="2792603"/>
    <lineage>
        <taxon>Bacteria</taxon>
        <taxon>Pseudomonadati</taxon>
        <taxon>Pseudomonadota</taxon>
        <taxon>Gammaproteobacteria</taxon>
        <taxon>Chromatiales</taxon>
        <taxon>Ectothiorhodospiraceae</taxon>
        <taxon>Acidihalobacter</taxon>
    </lineage>
</organism>
<dbReference type="InterPro" id="IPR011794">
    <property type="entry name" value="MerR"/>
</dbReference>
<evidence type="ECO:0000256" key="3">
    <source>
        <dbReference type="ARBA" id="ARBA00022491"/>
    </source>
</evidence>
<keyword evidence="4" id="KW-0479">Metal-binding</keyword>
<dbReference type="KEGG" id="aaeo:BJI67_07850"/>
<dbReference type="InterPro" id="IPR047057">
    <property type="entry name" value="MerR_fam"/>
</dbReference>
<dbReference type="PANTHER" id="PTHR30204:SF69">
    <property type="entry name" value="MERR-FAMILY TRANSCRIPTIONAL REGULATOR"/>
    <property type="match status" value="1"/>
</dbReference>
<dbReference type="GO" id="GO:0003677">
    <property type="term" value="F:DNA binding"/>
    <property type="evidence" value="ECO:0007669"/>
    <property type="project" value="UniProtKB-KW"/>
</dbReference>
<keyword evidence="9" id="KW-0804">Transcription</keyword>
<evidence type="ECO:0000313" key="13">
    <source>
        <dbReference type="Proteomes" id="UP000095342"/>
    </source>
</evidence>
<name>A0A1D8K7R8_9GAMM</name>
<gene>
    <name evidence="12" type="ORF">BJI67_07850</name>
</gene>
<evidence type="ECO:0000256" key="8">
    <source>
        <dbReference type="ARBA" id="ARBA00023159"/>
    </source>
</evidence>
<dbReference type="AlphaFoldDB" id="A0A1D8K7R8"/>